<feature type="region of interest" description="Disordered" evidence="1">
    <location>
        <begin position="184"/>
        <end position="208"/>
    </location>
</feature>
<protein>
    <recommendedName>
        <fullName evidence="5">MARVEL domain-containing protein</fullName>
    </recommendedName>
</protein>
<feature type="transmembrane region" description="Helical" evidence="2">
    <location>
        <begin position="120"/>
        <end position="147"/>
    </location>
</feature>
<evidence type="ECO:0000256" key="2">
    <source>
        <dbReference type="SAM" id="Phobius"/>
    </source>
</evidence>
<keyword evidence="2" id="KW-1133">Transmembrane helix</keyword>
<evidence type="ECO:0000256" key="1">
    <source>
        <dbReference type="SAM" id="MobiDB-lite"/>
    </source>
</evidence>
<dbReference type="OrthoDB" id="3060264at2759"/>
<dbReference type="AlphaFoldDB" id="A0A067T415"/>
<feature type="transmembrane region" description="Helical" evidence="2">
    <location>
        <begin position="72"/>
        <end position="94"/>
    </location>
</feature>
<keyword evidence="2" id="KW-0472">Membrane</keyword>
<dbReference type="Proteomes" id="UP000027222">
    <property type="component" value="Unassembled WGS sequence"/>
</dbReference>
<gene>
    <name evidence="3" type="ORF">GALMADRAFT_138035</name>
</gene>
<organism evidence="3 4">
    <name type="scientific">Galerina marginata (strain CBS 339.88)</name>
    <dbReference type="NCBI Taxonomy" id="685588"/>
    <lineage>
        <taxon>Eukaryota</taxon>
        <taxon>Fungi</taxon>
        <taxon>Dikarya</taxon>
        <taxon>Basidiomycota</taxon>
        <taxon>Agaricomycotina</taxon>
        <taxon>Agaricomycetes</taxon>
        <taxon>Agaricomycetidae</taxon>
        <taxon>Agaricales</taxon>
        <taxon>Agaricineae</taxon>
        <taxon>Strophariaceae</taxon>
        <taxon>Galerina</taxon>
    </lineage>
</organism>
<evidence type="ECO:0000313" key="3">
    <source>
        <dbReference type="EMBL" id="KDR77866.1"/>
    </source>
</evidence>
<proteinExistence type="predicted"/>
<evidence type="ECO:0008006" key="5">
    <source>
        <dbReference type="Google" id="ProtNLM"/>
    </source>
</evidence>
<dbReference type="HOGENOM" id="CLU_092120_0_0_1"/>
<keyword evidence="4" id="KW-1185">Reference proteome</keyword>
<feature type="transmembrane region" description="Helical" evidence="2">
    <location>
        <begin position="48"/>
        <end position="65"/>
    </location>
</feature>
<keyword evidence="2" id="KW-0812">Transmembrane</keyword>
<evidence type="ECO:0000313" key="4">
    <source>
        <dbReference type="Proteomes" id="UP000027222"/>
    </source>
</evidence>
<reference evidence="4" key="1">
    <citation type="journal article" date="2014" name="Proc. Natl. Acad. Sci. U.S.A.">
        <title>Extensive sampling of basidiomycete genomes demonstrates inadequacy of the white-rot/brown-rot paradigm for wood decay fungi.</title>
        <authorList>
            <person name="Riley R."/>
            <person name="Salamov A.A."/>
            <person name="Brown D.W."/>
            <person name="Nagy L.G."/>
            <person name="Floudas D."/>
            <person name="Held B.W."/>
            <person name="Levasseur A."/>
            <person name="Lombard V."/>
            <person name="Morin E."/>
            <person name="Otillar R."/>
            <person name="Lindquist E.A."/>
            <person name="Sun H."/>
            <person name="LaButti K.M."/>
            <person name="Schmutz J."/>
            <person name="Jabbour D."/>
            <person name="Luo H."/>
            <person name="Baker S.E."/>
            <person name="Pisabarro A.G."/>
            <person name="Walton J.D."/>
            <person name="Blanchette R.A."/>
            <person name="Henrissat B."/>
            <person name="Martin F."/>
            <person name="Cullen D."/>
            <person name="Hibbett D.S."/>
            <person name="Grigoriev I.V."/>
        </authorList>
    </citation>
    <scope>NUCLEOTIDE SEQUENCE [LARGE SCALE GENOMIC DNA]</scope>
    <source>
        <strain evidence="4">CBS 339.88</strain>
    </source>
</reference>
<accession>A0A067T415</accession>
<sequence>MSTFKKLIIISLVLSTLTVAILIANYIIINQSPFIHTRWGTQQSSRALAIIAFVVVIVSAFNVLVKIPNLLNVILDIVVAVCLIEWTFGLIASFPSGDWCTPWGSGPNQQPDPKCEDWKLTVIIILTGIAAGLGAILGIIQISLLVLRSAAIFRTKFWKIPAAWSIPTGKISFQISLKVVEEEGGTTGGREGQSTNASSGSGHGPLYL</sequence>
<name>A0A067T415_GALM3</name>
<feature type="transmembrane region" description="Helical" evidence="2">
    <location>
        <begin position="7"/>
        <end position="28"/>
    </location>
</feature>
<dbReference type="EMBL" id="KL142375">
    <property type="protein sequence ID" value="KDR77866.1"/>
    <property type="molecule type" value="Genomic_DNA"/>
</dbReference>